<dbReference type="AlphaFoldDB" id="A0AAV2MF25"/>
<feature type="region of interest" description="Disordered" evidence="2">
    <location>
        <begin position="1"/>
        <end position="55"/>
    </location>
</feature>
<dbReference type="Pfam" id="PF13424">
    <property type="entry name" value="TPR_12"/>
    <property type="match status" value="1"/>
</dbReference>
<evidence type="ECO:0000313" key="4">
    <source>
        <dbReference type="Proteomes" id="UP001497482"/>
    </source>
</evidence>
<dbReference type="SUPFAM" id="SSF48452">
    <property type="entry name" value="TPR-like"/>
    <property type="match status" value="2"/>
</dbReference>
<organism evidence="3 4">
    <name type="scientific">Knipowitschia caucasica</name>
    <name type="common">Caucasian dwarf goby</name>
    <name type="synonym">Pomatoschistus caucasicus</name>
    <dbReference type="NCBI Taxonomy" id="637954"/>
    <lineage>
        <taxon>Eukaryota</taxon>
        <taxon>Metazoa</taxon>
        <taxon>Chordata</taxon>
        <taxon>Craniata</taxon>
        <taxon>Vertebrata</taxon>
        <taxon>Euteleostomi</taxon>
        <taxon>Actinopterygii</taxon>
        <taxon>Neopterygii</taxon>
        <taxon>Teleostei</taxon>
        <taxon>Neoteleostei</taxon>
        <taxon>Acanthomorphata</taxon>
        <taxon>Gobiaria</taxon>
        <taxon>Gobiiformes</taxon>
        <taxon>Gobioidei</taxon>
        <taxon>Gobiidae</taxon>
        <taxon>Gobiinae</taxon>
        <taxon>Knipowitschia</taxon>
    </lineage>
</organism>
<dbReference type="Pfam" id="PF13181">
    <property type="entry name" value="TPR_8"/>
    <property type="match status" value="1"/>
</dbReference>
<feature type="region of interest" description="Disordered" evidence="2">
    <location>
        <begin position="430"/>
        <end position="534"/>
    </location>
</feature>
<gene>
    <name evidence="3" type="ORF">KC01_LOCUS38362</name>
</gene>
<evidence type="ECO:0008006" key="5">
    <source>
        <dbReference type="Google" id="ProtNLM"/>
    </source>
</evidence>
<feature type="compositionally biased region" description="Basic and acidic residues" evidence="2">
    <location>
        <begin position="461"/>
        <end position="477"/>
    </location>
</feature>
<name>A0AAV2MF25_KNICA</name>
<feature type="compositionally biased region" description="Low complexity" evidence="2">
    <location>
        <begin position="1"/>
        <end position="10"/>
    </location>
</feature>
<accession>A0AAV2MF25</accession>
<proteinExistence type="predicted"/>
<dbReference type="PANTHER" id="PTHR47050:SF1">
    <property type="entry name" value="TETRATRICOPEPTIDE REPEAT PROTEIN 24-LIKE"/>
    <property type="match status" value="1"/>
</dbReference>
<feature type="compositionally biased region" description="Basic residues" evidence="2">
    <location>
        <begin position="27"/>
        <end position="37"/>
    </location>
</feature>
<keyword evidence="4" id="KW-1185">Reference proteome</keyword>
<sequence length="545" mass="60509">MSSEQGQSQDQDLDDEEQKEQEEEQRRQRRDRRRKKRAVEVEELTSAGHQALRQAQPQEALELFRRALKAASQLGESCVISACCLNLGAALVESGDPESGLDYLNRTLPAPKSQRLPDLQFNLGLAHRALGQRNQAKEHFLQAAQLYSSQGNSLEEAHCCWEMGHCHSMDQEHSLAVSGYLRAAESYRVAEVSHSAAVALKEAAAHMVQAQTSTSEVTQVLSDCLSLAHGITDQSTLGNVVSPQSRCFQEAVQCFHRALSSASQLQERPLLAKVLMNLGAALNAVEDFQNALQYHRMAAKIYGSLGLRGEQAQCFSNLALACRHLGNDEEAIESFNHALQGFTDSEEHSAQVQVCEALAEVYLKQRKQHKAIQLYRQALLSLSYCQVPHRAFQRFRQALIPLSYCQDSEGVGQRLVERLTAALRTTVTERPRPLRHLRPHPLSPVSRLDTPSPTKPPTLRQLREGPRGEGPRGEGLRGEGLQGEGPQGEGPRGEEQSEPWSDRELHTESEVSLEQPTEAPPPQTPDSVQTPPLLARLRSRFCSLM</sequence>
<feature type="compositionally biased region" description="Gly residues" evidence="2">
    <location>
        <begin position="478"/>
        <end position="490"/>
    </location>
</feature>
<feature type="repeat" description="TPR" evidence="1">
    <location>
        <begin position="117"/>
        <end position="150"/>
    </location>
</feature>
<feature type="compositionally biased region" description="Acidic residues" evidence="2">
    <location>
        <begin position="11"/>
        <end position="23"/>
    </location>
</feature>
<evidence type="ECO:0000256" key="1">
    <source>
        <dbReference type="PROSITE-ProRule" id="PRU00339"/>
    </source>
</evidence>
<dbReference type="PANTHER" id="PTHR47050">
    <property type="entry name" value="TETRATRICOPEPTIDE REPEAT PROTEIN 24"/>
    <property type="match status" value="1"/>
</dbReference>
<dbReference type="SMART" id="SM00028">
    <property type="entry name" value="TPR"/>
    <property type="match status" value="6"/>
</dbReference>
<feature type="compositionally biased region" description="Basic and acidic residues" evidence="2">
    <location>
        <begin position="491"/>
        <end position="509"/>
    </location>
</feature>
<reference evidence="3 4" key="1">
    <citation type="submission" date="2024-04" db="EMBL/GenBank/DDBJ databases">
        <authorList>
            <person name="Waldvogel A.-M."/>
            <person name="Schoenle A."/>
        </authorList>
    </citation>
    <scope>NUCLEOTIDE SEQUENCE [LARGE SCALE GENOMIC DNA]</scope>
</reference>
<evidence type="ECO:0000256" key="2">
    <source>
        <dbReference type="SAM" id="MobiDB-lite"/>
    </source>
</evidence>
<dbReference type="InterPro" id="IPR011990">
    <property type="entry name" value="TPR-like_helical_dom_sf"/>
</dbReference>
<keyword evidence="1" id="KW-0802">TPR repeat</keyword>
<dbReference type="Proteomes" id="UP001497482">
    <property type="component" value="Chromosome 7"/>
</dbReference>
<dbReference type="InterPro" id="IPR024812">
    <property type="entry name" value="TPR_24"/>
</dbReference>
<dbReference type="Gene3D" id="1.25.40.10">
    <property type="entry name" value="Tetratricopeptide repeat domain"/>
    <property type="match status" value="2"/>
</dbReference>
<evidence type="ECO:0000313" key="3">
    <source>
        <dbReference type="EMBL" id="CAL1611983.1"/>
    </source>
</evidence>
<dbReference type="EMBL" id="OZ035829">
    <property type="protein sequence ID" value="CAL1611983.1"/>
    <property type="molecule type" value="Genomic_DNA"/>
</dbReference>
<dbReference type="InterPro" id="IPR019734">
    <property type="entry name" value="TPR_rpt"/>
</dbReference>
<dbReference type="PROSITE" id="PS50005">
    <property type="entry name" value="TPR"/>
    <property type="match status" value="1"/>
</dbReference>
<protein>
    <recommendedName>
        <fullName evidence="5">Tetratricopeptide repeat protein 24</fullName>
    </recommendedName>
</protein>